<evidence type="ECO:0000256" key="5">
    <source>
        <dbReference type="SAM" id="MobiDB-lite"/>
    </source>
</evidence>
<accession>A0AAW1QHL1</accession>
<dbReference type="PANTHER" id="PTHR22958">
    <property type="entry name" value="GLYCEROPHOSPHORYL DIESTER PHOSPHODIESTERASE"/>
    <property type="match status" value="1"/>
</dbReference>
<comment type="caution">
    <text evidence="7">The sequence shown here is derived from an EMBL/GenBank/DDBJ whole genome shotgun (WGS) entry which is preliminary data.</text>
</comment>
<dbReference type="GO" id="GO:0046475">
    <property type="term" value="P:glycerophospholipid catabolic process"/>
    <property type="evidence" value="ECO:0007669"/>
    <property type="project" value="TreeGrafter"/>
</dbReference>
<proteinExistence type="predicted"/>
<dbReference type="InterPro" id="IPR051578">
    <property type="entry name" value="GDPD"/>
</dbReference>
<organism evidence="7 8">
    <name type="scientific">Apatococcus lobatus</name>
    <dbReference type="NCBI Taxonomy" id="904363"/>
    <lineage>
        <taxon>Eukaryota</taxon>
        <taxon>Viridiplantae</taxon>
        <taxon>Chlorophyta</taxon>
        <taxon>core chlorophytes</taxon>
        <taxon>Trebouxiophyceae</taxon>
        <taxon>Chlorellales</taxon>
        <taxon>Chlorellaceae</taxon>
        <taxon>Apatococcus</taxon>
    </lineage>
</organism>
<dbReference type="InterPro" id="IPR017946">
    <property type="entry name" value="PLC-like_Pdiesterase_TIM-brl"/>
</dbReference>
<keyword evidence="3" id="KW-0378">Hydrolase</keyword>
<evidence type="ECO:0000256" key="2">
    <source>
        <dbReference type="ARBA" id="ARBA00022798"/>
    </source>
</evidence>
<dbReference type="Proteomes" id="UP001438707">
    <property type="component" value="Unassembled WGS sequence"/>
</dbReference>
<gene>
    <name evidence="7" type="ORF">WJX74_010285</name>
</gene>
<dbReference type="EC" id="3.1.4.46" evidence="1"/>
<dbReference type="Pfam" id="PF03009">
    <property type="entry name" value="GDPD"/>
    <property type="match status" value="1"/>
</dbReference>
<dbReference type="PROSITE" id="PS51704">
    <property type="entry name" value="GP_PDE"/>
    <property type="match status" value="1"/>
</dbReference>
<keyword evidence="8" id="KW-1185">Reference proteome</keyword>
<dbReference type="GO" id="GO:0008889">
    <property type="term" value="F:glycerophosphodiester phosphodiesterase activity"/>
    <property type="evidence" value="ECO:0007669"/>
    <property type="project" value="UniProtKB-EC"/>
</dbReference>
<dbReference type="AlphaFoldDB" id="A0AAW1QHL1"/>
<evidence type="ECO:0000259" key="6">
    <source>
        <dbReference type="PROSITE" id="PS51704"/>
    </source>
</evidence>
<comment type="catalytic activity">
    <reaction evidence="4">
        <text>a sn-glycero-3-phosphodiester + H2O = an alcohol + sn-glycerol 3-phosphate + H(+)</text>
        <dbReference type="Rhea" id="RHEA:12969"/>
        <dbReference type="ChEBI" id="CHEBI:15377"/>
        <dbReference type="ChEBI" id="CHEBI:15378"/>
        <dbReference type="ChEBI" id="CHEBI:30879"/>
        <dbReference type="ChEBI" id="CHEBI:57597"/>
        <dbReference type="ChEBI" id="CHEBI:83408"/>
        <dbReference type="EC" id="3.1.4.46"/>
    </reaction>
</comment>
<dbReference type="InterPro" id="IPR030395">
    <property type="entry name" value="GP_PDE_dom"/>
</dbReference>
<protein>
    <recommendedName>
        <fullName evidence="1">glycerophosphodiester phosphodiesterase</fullName>
        <ecNumber evidence="1">3.1.4.46</ecNumber>
    </recommendedName>
</protein>
<feature type="region of interest" description="Disordered" evidence="5">
    <location>
        <begin position="1"/>
        <end position="50"/>
    </location>
</feature>
<dbReference type="GO" id="GO:0006071">
    <property type="term" value="P:glycerol metabolic process"/>
    <property type="evidence" value="ECO:0007669"/>
    <property type="project" value="UniProtKB-KW"/>
</dbReference>
<evidence type="ECO:0000256" key="3">
    <source>
        <dbReference type="ARBA" id="ARBA00022801"/>
    </source>
</evidence>
<dbReference type="EMBL" id="JALJOS010000042">
    <property type="protein sequence ID" value="KAK9820936.1"/>
    <property type="molecule type" value="Genomic_DNA"/>
</dbReference>
<keyword evidence="2" id="KW-0319">Glycerol metabolism</keyword>
<feature type="compositionally biased region" description="Low complexity" evidence="5">
    <location>
        <begin position="15"/>
        <end position="30"/>
    </location>
</feature>
<evidence type="ECO:0000256" key="4">
    <source>
        <dbReference type="ARBA" id="ARBA00047512"/>
    </source>
</evidence>
<evidence type="ECO:0000313" key="7">
    <source>
        <dbReference type="EMBL" id="KAK9820936.1"/>
    </source>
</evidence>
<name>A0AAW1QHL1_9CHLO</name>
<dbReference type="PANTHER" id="PTHR22958:SF1">
    <property type="entry name" value="GLYCEROPHOSPHOCHOLINE PHOSPHODIESTERASE GPCPD1"/>
    <property type="match status" value="1"/>
</dbReference>
<sequence>MAPRLHLARTGPTKAAGSAQASASEAVSTEEQARPPEDATGQVAAGSPAMSIVCSGGSPWGWHERHRQRTPAMRSIPQTAPGLYGLAREYHTFLPASGRRRQPVSSFAASEFQSLRQPGSAVQLLRKRITATGISDSEFDDWNVEDETAGLPTLEEVLTSIPESIGFDLEVKLTTPDDQLTQPEQVDRLVQPILAVVQQARHSSARKMFFSSFDPEVCIALRQRQQDLPVFLLSTGPVSLKPHGDKRRNSVAEAVAFARSAGLDGLVLDSGCFKAEPNAPREAEHLGLTTLTYGLTNNDPDWILQQQQLGVAAVIVDNVPAIVKAVAA</sequence>
<dbReference type="Gene3D" id="3.20.20.190">
    <property type="entry name" value="Phosphatidylinositol (PI) phosphodiesterase"/>
    <property type="match status" value="1"/>
</dbReference>
<evidence type="ECO:0000256" key="1">
    <source>
        <dbReference type="ARBA" id="ARBA00012247"/>
    </source>
</evidence>
<reference evidence="7 8" key="1">
    <citation type="journal article" date="2024" name="Nat. Commun.">
        <title>Phylogenomics reveals the evolutionary origins of lichenization in chlorophyte algae.</title>
        <authorList>
            <person name="Puginier C."/>
            <person name="Libourel C."/>
            <person name="Otte J."/>
            <person name="Skaloud P."/>
            <person name="Haon M."/>
            <person name="Grisel S."/>
            <person name="Petersen M."/>
            <person name="Berrin J.G."/>
            <person name="Delaux P.M."/>
            <person name="Dal Grande F."/>
            <person name="Keller J."/>
        </authorList>
    </citation>
    <scope>NUCLEOTIDE SEQUENCE [LARGE SCALE GENOMIC DNA]</scope>
    <source>
        <strain evidence="7 8">SAG 2145</strain>
    </source>
</reference>
<feature type="domain" description="GP-PDE" evidence="6">
    <location>
        <begin position="1"/>
        <end position="326"/>
    </location>
</feature>
<dbReference type="SUPFAM" id="SSF51695">
    <property type="entry name" value="PLC-like phosphodiesterases"/>
    <property type="match status" value="1"/>
</dbReference>
<evidence type="ECO:0000313" key="8">
    <source>
        <dbReference type="Proteomes" id="UP001438707"/>
    </source>
</evidence>